<dbReference type="AlphaFoldDB" id="A0A563W539"/>
<dbReference type="Proteomes" id="UP000320055">
    <property type="component" value="Unassembled WGS sequence"/>
</dbReference>
<evidence type="ECO:0000259" key="9">
    <source>
        <dbReference type="PROSITE" id="PS51445"/>
    </source>
</evidence>
<name>A0A563W539_9CYAN</name>
<gene>
    <name evidence="10" type="primary">cpeD</name>
    <name evidence="10" type="ORF">H1P_900010</name>
</gene>
<dbReference type="GO" id="GO:0015979">
    <property type="term" value="P:photosynthesis"/>
    <property type="evidence" value="ECO:0007669"/>
    <property type="project" value="UniProtKB-KW"/>
</dbReference>
<evidence type="ECO:0000256" key="3">
    <source>
        <dbReference type="ARBA" id="ARBA00022549"/>
    </source>
</evidence>
<keyword evidence="5" id="KW-0793">Thylakoid</keyword>
<dbReference type="SMART" id="SM01094">
    <property type="entry name" value="CpcD"/>
    <property type="match status" value="1"/>
</dbReference>
<dbReference type="PROSITE" id="PS51445">
    <property type="entry name" value="PBS_LINKER"/>
    <property type="match status" value="1"/>
</dbReference>
<comment type="similarity">
    <text evidence="7">Belongs to the phycobilisome linker protein family.</text>
</comment>
<evidence type="ECO:0000256" key="5">
    <source>
        <dbReference type="ARBA" id="ARBA00023078"/>
    </source>
</evidence>
<dbReference type="InterPro" id="IPR016470">
    <property type="entry name" value="Phycobilisome"/>
</dbReference>
<keyword evidence="6" id="KW-0472">Membrane</keyword>
<evidence type="ECO:0000256" key="7">
    <source>
        <dbReference type="PROSITE-ProRule" id="PRU00775"/>
    </source>
</evidence>
<keyword evidence="4 7" id="KW-0605">Phycobilisome</keyword>
<dbReference type="PANTHER" id="PTHR34011:SF6">
    <property type="entry name" value="PHYCOBILIPROTEIN APCE"/>
    <property type="match status" value="1"/>
</dbReference>
<dbReference type="EMBL" id="CAACVJ010000699">
    <property type="protein sequence ID" value="VEP18786.1"/>
    <property type="molecule type" value="Genomic_DNA"/>
</dbReference>
<dbReference type="PIRSF" id="PIRSF005898">
    <property type="entry name" value="Phycobilisome_CpeC/CpcI"/>
    <property type="match status" value="1"/>
</dbReference>
<comment type="subcellular location">
    <subcellularLocation>
        <location evidence="1">Cellular thylakoid membrane</location>
        <topology evidence="1">Peripheral membrane protein</topology>
        <orientation evidence="1">Cytoplasmic side</orientation>
    </subcellularLocation>
</comment>
<dbReference type="InterPro" id="IPR001297">
    <property type="entry name" value="PBS_linker_dom"/>
</dbReference>
<dbReference type="InterPro" id="IPR038255">
    <property type="entry name" value="PBS_linker_sf"/>
</dbReference>
<dbReference type="GO" id="GO:0031676">
    <property type="term" value="C:plasma membrane-derived thylakoid membrane"/>
    <property type="evidence" value="ECO:0007669"/>
    <property type="project" value="UniProtKB-SubCell"/>
</dbReference>
<evidence type="ECO:0000256" key="4">
    <source>
        <dbReference type="ARBA" id="ARBA00022738"/>
    </source>
</evidence>
<dbReference type="PROSITE" id="PS51441">
    <property type="entry name" value="CPCD_LIKE"/>
    <property type="match status" value="1"/>
</dbReference>
<dbReference type="PANTHER" id="PTHR34011">
    <property type="entry name" value="PHYCOBILISOME 32.1 KDA LINKER POLYPEPTIDE, PHYCOCYANIN-ASSOCIATED, ROD 2-RELATED"/>
    <property type="match status" value="1"/>
</dbReference>
<evidence type="ECO:0000256" key="1">
    <source>
        <dbReference type="ARBA" id="ARBA00004445"/>
    </source>
</evidence>
<evidence type="ECO:0000313" key="11">
    <source>
        <dbReference type="Proteomes" id="UP000320055"/>
    </source>
</evidence>
<evidence type="ECO:0000313" key="10">
    <source>
        <dbReference type="EMBL" id="VEP18786.1"/>
    </source>
</evidence>
<accession>A0A563W539</accession>
<feature type="domain" description="CpcD-like" evidence="8">
    <location>
        <begin position="226"/>
        <end position="276"/>
    </location>
</feature>
<dbReference type="Pfam" id="PF00427">
    <property type="entry name" value="PBS_linker_poly"/>
    <property type="match status" value="1"/>
</dbReference>
<keyword evidence="3" id="KW-0042">Antenna complex</keyword>
<feature type="domain" description="PBS-linker" evidence="9">
    <location>
        <begin position="7"/>
        <end position="190"/>
    </location>
</feature>
<organism evidence="10 11">
    <name type="scientific">Hyella patelloides LEGE 07179</name>
    <dbReference type="NCBI Taxonomy" id="945734"/>
    <lineage>
        <taxon>Bacteria</taxon>
        <taxon>Bacillati</taxon>
        <taxon>Cyanobacteriota</taxon>
        <taxon>Cyanophyceae</taxon>
        <taxon>Pleurocapsales</taxon>
        <taxon>Hyellaceae</taxon>
        <taxon>Hyella</taxon>
    </lineage>
</organism>
<dbReference type="Gene3D" id="1.10.3130.20">
    <property type="entry name" value="Phycobilisome linker domain"/>
    <property type="match status" value="1"/>
</dbReference>
<dbReference type="GO" id="GO:0030089">
    <property type="term" value="C:phycobilisome"/>
    <property type="evidence" value="ECO:0007669"/>
    <property type="project" value="UniProtKB-UniRule"/>
</dbReference>
<evidence type="ECO:0000259" key="8">
    <source>
        <dbReference type="PROSITE" id="PS51441"/>
    </source>
</evidence>
<sequence>MFRSLLEPPIHKLRQFYSGEIKIMPVVDAPLELWSGSTADDKAAIIRAVYNQVLGNPYVMESERLLSAESQLCNGDLTIREFVRAVAKSDFYRSRYFESCAPYRFVELNFKHLLGRAPADQAELSAHIQTCVNAGYEAEIDSYIDSQEYSDKFGENIVPYYTGAKTEAGKKQINYNRTLSLLKGYAEVDSAIKSSVLVDSVATNSPVAATRATASGRIAGYKDATEKKFKIVVKGAKFDSPRRVSTTEYIVPGDRMTPQIQRINRTGATIVSITEIA</sequence>
<keyword evidence="11" id="KW-1185">Reference proteome</keyword>
<dbReference type="Pfam" id="PF01383">
    <property type="entry name" value="CpcD"/>
    <property type="match status" value="1"/>
</dbReference>
<dbReference type="InterPro" id="IPR008213">
    <property type="entry name" value="CpcD-like_dom"/>
</dbReference>
<reference evidence="10 11" key="1">
    <citation type="submission" date="2019-01" db="EMBL/GenBank/DDBJ databases">
        <authorList>
            <person name="Brito A."/>
        </authorList>
    </citation>
    <scope>NUCLEOTIDE SEQUENCE [LARGE SCALE GENOMIC DNA]</scope>
    <source>
        <strain evidence="10">1</strain>
    </source>
</reference>
<protein>
    <submittedName>
        <fullName evidence="10">Phycobilisome 27.9 kDa linker polypeptide, phycoerythrin-associated, rod</fullName>
    </submittedName>
</protein>
<keyword evidence="2" id="KW-0602">Photosynthesis</keyword>
<evidence type="ECO:0000256" key="2">
    <source>
        <dbReference type="ARBA" id="ARBA00022531"/>
    </source>
</evidence>
<evidence type="ECO:0000256" key="6">
    <source>
        <dbReference type="ARBA" id="ARBA00023136"/>
    </source>
</evidence>
<proteinExistence type="inferred from homology"/>